<feature type="transmembrane region" description="Helical" evidence="1">
    <location>
        <begin position="122"/>
        <end position="145"/>
    </location>
</feature>
<keyword evidence="3" id="KW-1185">Reference proteome</keyword>
<accession>A0A0R2I6P3</accession>
<feature type="transmembrane region" description="Helical" evidence="1">
    <location>
        <begin position="6"/>
        <end position="25"/>
    </location>
</feature>
<sequence length="188" mass="21119">MSWLTICLTFIAVNLDFFFILICLMRKYTLQSVIVGYLVGILILVSASFVAGKMLATFLPEWLLGTLGILPIWLAFHDDDEEAPSDKHHLHGWLEVMLTYLSVCTGCNLSIFLPVLTTVSLFQFIQVLLLLTILTVLLVCLLKIVGDLPAVDRMMKQYGDRITKVIYVGVGLYVFFDSGLISHLMTLL</sequence>
<feature type="transmembrane region" description="Helical" evidence="1">
    <location>
        <begin position="165"/>
        <end position="185"/>
    </location>
</feature>
<dbReference type="RefSeq" id="WP_057741353.1">
    <property type="nucleotide sequence ID" value="NZ_JQBW01000010.1"/>
</dbReference>
<feature type="transmembrane region" description="Helical" evidence="1">
    <location>
        <begin position="58"/>
        <end position="76"/>
    </location>
</feature>
<dbReference type="PATRIC" id="fig|396268.3.peg.632"/>
<keyword evidence="1" id="KW-0472">Membrane</keyword>
<keyword evidence="1" id="KW-0812">Transmembrane</keyword>
<feature type="transmembrane region" description="Helical" evidence="1">
    <location>
        <begin position="32"/>
        <end position="52"/>
    </location>
</feature>
<evidence type="ECO:0000256" key="1">
    <source>
        <dbReference type="SAM" id="Phobius"/>
    </source>
</evidence>
<gene>
    <name evidence="2" type="ORF">IV45_GL000624</name>
</gene>
<comment type="caution">
    <text evidence="2">The sequence shown here is derived from an EMBL/GenBank/DDBJ whole genome shotgun (WGS) entry which is preliminary data.</text>
</comment>
<dbReference type="AlphaFoldDB" id="A0A0R2I6P3"/>
<dbReference type="STRING" id="396268.IV45_GL000624"/>
<feature type="transmembrane region" description="Helical" evidence="1">
    <location>
        <begin position="97"/>
        <end position="116"/>
    </location>
</feature>
<dbReference type="InterPro" id="IPR004676">
    <property type="entry name" value="Cd-R_transporter"/>
</dbReference>
<evidence type="ECO:0000313" key="2">
    <source>
        <dbReference type="EMBL" id="KRN58181.1"/>
    </source>
</evidence>
<dbReference type="Proteomes" id="UP000050934">
    <property type="component" value="Unassembled WGS sequence"/>
</dbReference>
<protein>
    <submittedName>
        <fullName evidence="2">Permease cadmium resistance protein-like protein</fullName>
    </submittedName>
</protein>
<organism evidence="2 3">
    <name type="scientific">Limosilactobacillus secaliphilus</name>
    <dbReference type="NCBI Taxonomy" id="396268"/>
    <lineage>
        <taxon>Bacteria</taxon>
        <taxon>Bacillati</taxon>
        <taxon>Bacillota</taxon>
        <taxon>Bacilli</taxon>
        <taxon>Lactobacillales</taxon>
        <taxon>Lactobacillaceae</taxon>
        <taxon>Limosilactobacillus</taxon>
    </lineage>
</organism>
<reference evidence="2 3" key="1">
    <citation type="journal article" date="2015" name="Genome Announc.">
        <title>Expanding the biotechnology potential of lactobacilli through comparative genomics of 213 strains and associated genera.</title>
        <authorList>
            <person name="Sun Z."/>
            <person name="Harris H.M."/>
            <person name="McCann A."/>
            <person name="Guo C."/>
            <person name="Argimon S."/>
            <person name="Zhang W."/>
            <person name="Yang X."/>
            <person name="Jeffery I.B."/>
            <person name="Cooney J.C."/>
            <person name="Kagawa T.F."/>
            <person name="Liu W."/>
            <person name="Song Y."/>
            <person name="Salvetti E."/>
            <person name="Wrobel A."/>
            <person name="Rasinkangas P."/>
            <person name="Parkhill J."/>
            <person name="Rea M.C."/>
            <person name="O'Sullivan O."/>
            <person name="Ritari J."/>
            <person name="Douillard F.P."/>
            <person name="Paul Ross R."/>
            <person name="Yang R."/>
            <person name="Briner A.E."/>
            <person name="Felis G.E."/>
            <person name="de Vos W.M."/>
            <person name="Barrangou R."/>
            <person name="Klaenhammer T.R."/>
            <person name="Caufield P.W."/>
            <person name="Cui Y."/>
            <person name="Zhang H."/>
            <person name="O'Toole P.W."/>
        </authorList>
    </citation>
    <scope>NUCLEOTIDE SEQUENCE [LARGE SCALE GENOMIC DNA]</scope>
    <source>
        <strain evidence="2 3">DSM 17896</strain>
    </source>
</reference>
<name>A0A0R2I6P3_9LACO</name>
<keyword evidence="1" id="KW-1133">Transmembrane helix</keyword>
<proteinExistence type="predicted"/>
<dbReference type="EMBL" id="JQBW01000010">
    <property type="protein sequence ID" value="KRN58181.1"/>
    <property type="molecule type" value="Genomic_DNA"/>
</dbReference>
<dbReference type="OrthoDB" id="7995400at2"/>
<dbReference type="Pfam" id="PF03596">
    <property type="entry name" value="Cad"/>
    <property type="match status" value="1"/>
</dbReference>
<evidence type="ECO:0000313" key="3">
    <source>
        <dbReference type="Proteomes" id="UP000050934"/>
    </source>
</evidence>